<accession>A0AAE3GND9</accession>
<name>A0AAE3GND9_9CYAN</name>
<dbReference type="InterPro" id="IPR021109">
    <property type="entry name" value="Peptidase_aspartic_dom_sf"/>
</dbReference>
<dbReference type="EMBL" id="JAMZMM010000003">
    <property type="protein sequence ID" value="MCP2726953.1"/>
    <property type="molecule type" value="Genomic_DNA"/>
</dbReference>
<dbReference type="AlphaFoldDB" id="A0AAE3GND9"/>
<dbReference type="GO" id="GO:0008233">
    <property type="term" value="F:peptidase activity"/>
    <property type="evidence" value="ECO:0007669"/>
    <property type="project" value="UniProtKB-KW"/>
</dbReference>
<gene>
    <name evidence="1" type="ORF">NJ959_00480</name>
</gene>
<organism evidence="1 2">
    <name type="scientific">Limnofasciculus baicalensis BBK-W-15</name>
    <dbReference type="NCBI Taxonomy" id="2699891"/>
    <lineage>
        <taxon>Bacteria</taxon>
        <taxon>Bacillati</taxon>
        <taxon>Cyanobacteriota</taxon>
        <taxon>Cyanophyceae</taxon>
        <taxon>Coleofasciculales</taxon>
        <taxon>Coleofasciculaceae</taxon>
        <taxon>Limnofasciculus</taxon>
        <taxon>Limnofasciculus baicalensis</taxon>
    </lineage>
</organism>
<dbReference type="GO" id="GO:0006508">
    <property type="term" value="P:proteolysis"/>
    <property type="evidence" value="ECO:0007669"/>
    <property type="project" value="UniProtKB-KW"/>
</dbReference>
<comment type="caution">
    <text evidence="1">The sequence shown here is derived from an EMBL/GenBank/DDBJ whole genome shotgun (WGS) entry which is preliminary data.</text>
</comment>
<keyword evidence="1" id="KW-0378">Hydrolase</keyword>
<evidence type="ECO:0000313" key="2">
    <source>
        <dbReference type="Proteomes" id="UP001204953"/>
    </source>
</evidence>
<dbReference type="Proteomes" id="UP001204953">
    <property type="component" value="Unassembled WGS sequence"/>
</dbReference>
<sequence length="122" mass="13791">MIQGTFGDEDELFFEIDLLADNGFELLVDAMLDTGFSGWLAIDKQDLEGFDWTYLRQQTMTTARGDVDFELYIGKLRIDGQEFDIPVHAGDGVPEILIGRKWLKNRQLLVDMESGVLTLGKS</sequence>
<dbReference type="RefSeq" id="WP_254009772.1">
    <property type="nucleotide sequence ID" value="NZ_JAMZMM010000003.1"/>
</dbReference>
<keyword evidence="1" id="KW-0645">Protease</keyword>
<protein>
    <submittedName>
        <fullName evidence="1">Aspartyl protease</fullName>
    </submittedName>
</protein>
<evidence type="ECO:0000313" key="1">
    <source>
        <dbReference type="EMBL" id="MCP2726953.1"/>
    </source>
</evidence>
<reference evidence="1" key="1">
    <citation type="submission" date="2022-06" db="EMBL/GenBank/DDBJ databases">
        <title>New cyanobacteria of genus Symplocastrum in benthos of Lake Baikal.</title>
        <authorList>
            <person name="Sorokovikova E."/>
            <person name="Tikhonova I."/>
            <person name="Krasnopeev A."/>
            <person name="Evseev P."/>
            <person name="Gladkikh A."/>
            <person name="Belykh O."/>
        </authorList>
    </citation>
    <scope>NUCLEOTIDE SEQUENCE</scope>
    <source>
        <strain evidence="1">BBK-W-15</strain>
    </source>
</reference>
<keyword evidence="2" id="KW-1185">Reference proteome</keyword>
<proteinExistence type="predicted"/>
<dbReference type="Gene3D" id="2.40.70.10">
    <property type="entry name" value="Acid Proteases"/>
    <property type="match status" value="1"/>
</dbReference>